<accession>A0A1J6W0B7</accession>
<organism evidence="1 2">
    <name type="scientific">Rossellomorea aquimaris</name>
    <dbReference type="NCBI Taxonomy" id="189382"/>
    <lineage>
        <taxon>Bacteria</taxon>
        <taxon>Bacillati</taxon>
        <taxon>Bacillota</taxon>
        <taxon>Bacilli</taxon>
        <taxon>Bacillales</taxon>
        <taxon>Bacillaceae</taxon>
        <taxon>Rossellomorea</taxon>
    </lineage>
</organism>
<proteinExistence type="predicted"/>
<dbReference type="AlphaFoldDB" id="A0A1J6W0B7"/>
<sequence>MGVLYNTVRRKQNAEAQVMINDLLALGITRARTGESIYDLNYYDLRHELAVAVVTQSNHYRESEGGNE</sequence>
<name>A0A1J6W0B7_9BACI</name>
<reference evidence="1 2" key="1">
    <citation type="submission" date="2016-09" db="EMBL/GenBank/DDBJ databases">
        <title>Bacillus aquimaris SAMM genome sequence reveals colonization and biosurfactant production capacities.</title>
        <authorList>
            <person name="Waghmode S.R."/>
            <person name="Suryavanshi M.V."/>
        </authorList>
    </citation>
    <scope>NUCLEOTIDE SEQUENCE [LARGE SCALE GENOMIC DNA]</scope>
    <source>
        <strain evidence="1 2">SAMM</strain>
    </source>
</reference>
<comment type="caution">
    <text evidence="1">The sequence shown here is derived from an EMBL/GenBank/DDBJ whole genome shotgun (WGS) entry which is preliminary data.</text>
</comment>
<dbReference type="EMBL" id="MINN01000085">
    <property type="protein sequence ID" value="OIU71037.1"/>
    <property type="molecule type" value="Genomic_DNA"/>
</dbReference>
<dbReference type="Proteomes" id="UP000182062">
    <property type="component" value="Unassembled WGS sequence"/>
</dbReference>
<gene>
    <name evidence="1" type="ORF">BHE18_08285</name>
</gene>
<evidence type="ECO:0000313" key="2">
    <source>
        <dbReference type="Proteomes" id="UP000182062"/>
    </source>
</evidence>
<dbReference type="RefSeq" id="WP_071618436.1">
    <property type="nucleotide sequence ID" value="NZ_MINN01000085.1"/>
</dbReference>
<keyword evidence="2" id="KW-1185">Reference proteome</keyword>
<protein>
    <submittedName>
        <fullName evidence="1">Uncharacterized protein</fullName>
    </submittedName>
</protein>
<evidence type="ECO:0000313" key="1">
    <source>
        <dbReference type="EMBL" id="OIU71037.1"/>
    </source>
</evidence>
<dbReference type="OrthoDB" id="2908570at2"/>